<name>A0A1A9W808_9MUSC</name>
<evidence type="ECO:0000313" key="2">
    <source>
        <dbReference type="Proteomes" id="UP000091820"/>
    </source>
</evidence>
<reference evidence="2" key="1">
    <citation type="submission" date="2014-03" db="EMBL/GenBank/DDBJ databases">
        <authorList>
            <person name="Aksoy S."/>
            <person name="Warren W."/>
            <person name="Wilson R.K."/>
        </authorList>
    </citation>
    <scope>NUCLEOTIDE SEQUENCE [LARGE SCALE GENOMIC DNA]</scope>
    <source>
        <strain evidence="2">IAEA</strain>
    </source>
</reference>
<protein>
    <submittedName>
        <fullName evidence="1">Uncharacterized protein</fullName>
    </submittedName>
</protein>
<sequence length="61" mass="6994">MKNNILSIMGTVHLNSLNTHIHTITNILTIPDRTSGRSVKLKLITYDDTLKHRPQNWCVLI</sequence>
<dbReference type="Proteomes" id="UP000091820">
    <property type="component" value="Unassembled WGS sequence"/>
</dbReference>
<dbReference type="AlphaFoldDB" id="A0A1A9W808"/>
<organism evidence="1 2">
    <name type="scientific">Glossina brevipalpis</name>
    <dbReference type="NCBI Taxonomy" id="37001"/>
    <lineage>
        <taxon>Eukaryota</taxon>
        <taxon>Metazoa</taxon>
        <taxon>Ecdysozoa</taxon>
        <taxon>Arthropoda</taxon>
        <taxon>Hexapoda</taxon>
        <taxon>Insecta</taxon>
        <taxon>Pterygota</taxon>
        <taxon>Neoptera</taxon>
        <taxon>Endopterygota</taxon>
        <taxon>Diptera</taxon>
        <taxon>Brachycera</taxon>
        <taxon>Muscomorpha</taxon>
        <taxon>Hippoboscoidea</taxon>
        <taxon>Glossinidae</taxon>
        <taxon>Glossina</taxon>
    </lineage>
</organism>
<dbReference type="VEuPathDB" id="VectorBase:GBRI009586"/>
<reference evidence="1" key="2">
    <citation type="submission" date="2020-05" db="UniProtKB">
        <authorList>
            <consortium name="EnsemblMetazoa"/>
        </authorList>
    </citation>
    <scope>IDENTIFICATION</scope>
    <source>
        <strain evidence="1">IAEA</strain>
    </source>
</reference>
<evidence type="ECO:0000313" key="1">
    <source>
        <dbReference type="EnsemblMetazoa" id="GBRI009586-PA"/>
    </source>
</evidence>
<accession>A0A1A9W808</accession>
<proteinExistence type="predicted"/>
<keyword evidence="2" id="KW-1185">Reference proteome</keyword>
<dbReference type="EnsemblMetazoa" id="GBRI009586-RA">
    <property type="protein sequence ID" value="GBRI009586-PA"/>
    <property type="gene ID" value="GBRI009586"/>
</dbReference>